<organism evidence="7 8">
    <name type="scientific">Dekkera bruxellensis</name>
    <name type="common">Brettanomyces custersii</name>
    <dbReference type="NCBI Taxonomy" id="5007"/>
    <lineage>
        <taxon>Eukaryota</taxon>
        <taxon>Fungi</taxon>
        <taxon>Dikarya</taxon>
        <taxon>Ascomycota</taxon>
        <taxon>Saccharomycotina</taxon>
        <taxon>Pichiomycetes</taxon>
        <taxon>Pichiales</taxon>
        <taxon>Pichiaceae</taxon>
        <taxon>Brettanomyces</taxon>
    </lineage>
</organism>
<dbReference type="PANTHER" id="PTHR11165">
    <property type="entry name" value="SKP1"/>
    <property type="match status" value="1"/>
</dbReference>
<feature type="domain" description="SKP1 component dimerisation" evidence="5">
    <location>
        <begin position="143"/>
        <end position="169"/>
    </location>
</feature>
<evidence type="ECO:0000256" key="4">
    <source>
        <dbReference type="SAM" id="MobiDB-lite"/>
    </source>
</evidence>
<dbReference type="GO" id="GO:0016567">
    <property type="term" value="P:protein ubiquitination"/>
    <property type="evidence" value="ECO:0007669"/>
    <property type="project" value="UniProtKB-UniPathway"/>
</dbReference>
<evidence type="ECO:0000313" key="8">
    <source>
        <dbReference type="Proteomes" id="UP000568158"/>
    </source>
</evidence>
<dbReference type="Proteomes" id="UP000568158">
    <property type="component" value="Unassembled WGS sequence"/>
</dbReference>
<dbReference type="InterPro" id="IPR016897">
    <property type="entry name" value="SKP1"/>
</dbReference>
<evidence type="ECO:0000256" key="1">
    <source>
        <dbReference type="ARBA" id="ARBA00009993"/>
    </source>
</evidence>
<dbReference type="InterPro" id="IPR036296">
    <property type="entry name" value="SKP1-like_dim_sf"/>
</dbReference>
<evidence type="ECO:0000259" key="6">
    <source>
        <dbReference type="Pfam" id="PF03931"/>
    </source>
</evidence>
<dbReference type="InterPro" id="IPR011333">
    <property type="entry name" value="SKP1/BTB/POZ_sf"/>
</dbReference>
<dbReference type="GO" id="GO:0006511">
    <property type="term" value="P:ubiquitin-dependent protein catabolic process"/>
    <property type="evidence" value="ECO:0007669"/>
    <property type="project" value="InterPro"/>
</dbReference>
<dbReference type="InterPro" id="IPR001232">
    <property type="entry name" value="SKP1-like"/>
</dbReference>
<reference evidence="7 8" key="1">
    <citation type="journal article" date="2020" name="Appl. Microbiol. Biotechnol.">
        <title>Targeted gene deletion in Brettanomyces bruxellensis with an expression-free CRISPR-Cas9 system.</title>
        <authorList>
            <person name="Varela C."/>
            <person name="Bartel C."/>
            <person name="Onetto C."/>
            <person name="Borneman A."/>
        </authorList>
    </citation>
    <scope>NUCLEOTIDE SEQUENCE [LARGE SCALE GENOMIC DNA]</scope>
    <source>
        <strain evidence="7 8">AWRI1613</strain>
    </source>
</reference>
<dbReference type="Gene3D" id="3.30.710.10">
    <property type="entry name" value="Potassium Channel Kv1.1, Chain A"/>
    <property type="match status" value="1"/>
</dbReference>
<comment type="subunit">
    <text evidence="3">Component of the SCF (SKP1-CUL1-F-box protein) E3 ubiquitin ligase complexes.</text>
</comment>
<feature type="domain" description="SKP1 component POZ" evidence="6">
    <location>
        <begin position="13"/>
        <end position="74"/>
    </location>
</feature>
<dbReference type="UniPathway" id="UPA00143"/>
<evidence type="ECO:0000259" key="5">
    <source>
        <dbReference type="Pfam" id="PF01466"/>
    </source>
</evidence>
<dbReference type="EMBL" id="JABCYN010000026">
    <property type="protein sequence ID" value="KAF6010529.1"/>
    <property type="molecule type" value="Genomic_DNA"/>
</dbReference>
<dbReference type="PIRSF" id="PIRSF028729">
    <property type="entry name" value="E3_ubiquit_lig_SCF_Skp"/>
    <property type="match status" value="1"/>
</dbReference>
<proteinExistence type="inferred from homology"/>
<name>A0A8H6BFS1_DEKBR</name>
<comment type="caution">
    <text evidence="7">The sequence shown here is derived from an EMBL/GenBank/DDBJ whole genome shotgun (WGS) entry which is preliminary data.</text>
</comment>
<dbReference type="Pfam" id="PF03931">
    <property type="entry name" value="Skp1_POZ"/>
    <property type="match status" value="1"/>
</dbReference>
<accession>A0A8H6BFS1</accession>
<comment type="similarity">
    <text evidence="1 3">Belongs to the SKP1 family.</text>
</comment>
<gene>
    <name evidence="7" type="ORF">HII12_002770</name>
</gene>
<sequence length="172" mass="19237">MCKQSDSVILLSGEEKIRVDRKTAGVSTYIRNILRNIGPDKNVKSEDSQTLEIPINNVDTETLKIILKWCEHFKDTNTLTADTSTTIGTMQTDCGRAEDSESGQDIESEDRMSPIDPWDRKFLNVDAKTLQCIIMAANFLDIKPLLNVSCKLVAELLRGKSPEEIINAFKAC</sequence>
<dbReference type="AlphaFoldDB" id="A0A8H6BFS1"/>
<protein>
    <recommendedName>
        <fullName evidence="3">E3 ubiquitin ligase complex SCF subunit</fullName>
    </recommendedName>
</protein>
<dbReference type="InterPro" id="IPR016072">
    <property type="entry name" value="Skp1_comp_dimer"/>
</dbReference>
<evidence type="ECO:0000256" key="3">
    <source>
        <dbReference type="PIRNR" id="PIRNR028729"/>
    </source>
</evidence>
<dbReference type="Pfam" id="PF01466">
    <property type="entry name" value="Skp1"/>
    <property type="match status" value="1"/>
</dbReference>
<dbReference type="SMART" id="SM00512">
    <property type="entry name" value="Skp1"/>
    <property type="match status" value="1"/>
</dbReference>
<evidence type="ECO:0000256" key="2">
    <source>
        <dbReference type="ARBA" id="ARBA00022786"/>
    </source>
</evidence>
<keyword evidence="2 3" id="KW-0833">Ubl conjugation pathway</keyword>
<feature type="region of interest" description="Disordered" evidence="4">
    <location>
        <begin position="90"/>
        <end position="111"/>
    </location>
</feature>
<evidence type="ECO:0000313" key="7">
    <source>
        <dbReference type="EMBL" id="KAF6010529.1"/>
    </source>
</evidence>
<dbReference type="SUPFAM" id="SSF54695">
    <property type="entry name" value="POZ domain"/>
    <property type="match status" value="1"/>
</dbReference>
<dbReference type="InterPro" id="IPR016073">
    <property type="entry name" value="Skp1_comp_POZ"/>
</dbReference>
<comment type="function">
    <text evidence="3">Essential component of the SCF (SKP1-CUL1-F-box protein) E3 ubiquitin ligase complexes, which mediate the ubiquitination and subsequent proteasomal degradation of target proteins.</text>
</comment>
<dbReference type="SUPFAM" id="SSF81382">
    <property type="entry name" value="Skp1 dimerisation domain-like"/>
    <property type="match status" value="1"/>
</dbReference>
<comment type="pathway">
    <text evidence="3">Protein modification; protein ubiquitination.</text>
</comment>